<protein>
    <recommendedName>
        <fullName evidence="7">Membrane-bound lytic murein transglycosylase F</fullName>
        <ecNumber evidence="7">4.2.2.n1</ecNumber>
    </recommendedName>
    <alternativeName>
        <fullName evidence="7">Murein lyase F</fullName>
    </alternativeName>
</protein>
<dbReference type="PROSITE" id="PS51257">
    <property type="entry name" value="PROKAR_LIPOPROTEIN"/>
    <property type="match status" value="1"/>
</dbReference>
<reference evidence="9 10" key="1">
    <citation type="submission" date="2019-09" db="EMBL/GenBank/DDBJ databases">
        <title>H2 Metabolism Revealed by Metagenomic Analysis in Subglacial Sediment of East Antarctica.</title>
        <authorList>
            <person name="Yang Z."/>
            <person name="Zhang Y."/>
            <person name="Lv Y."/>
            <person name="Yan W."/>
            <person name="Xiao X."/>
            <person name="Sun B."/>
            <person name="Ma H."/>
        </authorList>
    </citation>
    <scope>NUCLEOTIDE SEQUENCE [LARGE SCALE GENOMIC DNA]</scope>
    <source>
        <strain evidence="9">Bin2_2</strain>
    </source>
</reference>
<comment type="similarity">
    <text evidence="1">Belongs to the transglycosylase Slt family.</text>
</comment>
<dbReference type="Gene3D" id="3.40.190.10">
    <property type="entry name" value="Periplasmic binding protein-like II"/>
    <property type="match status" value="2"/>
</dbReference>
<gene>
    <name evidence="7 9" type="primary">mltF</name>
    <name evidence="9" type="ORF">GZ085_08930</name>
</gene>
<dbReference type="GO" id="GO:0071555">
    <property type="term" value="P:cell wall organization"/>
    <property type="evidence" value="ECO:0007669"/>
    <property type="project" value="UniProtKB-KW"/>
</dbReference>
<feature type="signal peptide" evidence="7">
    <location>
        <begin position="1"/>
        <end position="28"/>
    </location>
</feature>
<evidence type="ECO:0000256" key="4">
    <source>
        <dbReference type="ARBA" id="ARBA00023237"/>
    </source>
</evidence>
<dbReference type="PROSITE" id="PS00922">
    <property type="entry name" value="TRANSGLYCOSYLASE"/>
    <property type="match status" value="1"/>
</dbReference>
<feature type="region of interest" description="LT domain" evidence="7">
    <location>
        <begin position="263"/>
        <end position="470"/>
    </location>
</feature>
<dbReference type="InterPro" id="IPR023346">
    <property type="entry name" value="Lysozyme-like_dom_sf"/>
</dbReference>
<feature type="active site" evidence="7">
    <location>
        <position position="309"/>
    </location>
</feature>
<accession>A0A7C9KAK1</accession>
<evidence type="ECO:0000256" key="7">
    <source>
        <dbReference type="HAMAP-Rule" id="MF_02016"/>
    </source>
</evidence>
<dbReference type="CDD" id="cd13403">
    <property type="entry name" value="MLTF-like"/>
    <property type="match status" value="1"/>
</dbReference>
<evidence type="ECO:0000256" key="2">
    <source>
        <dbReference type="ARBA" id="ARBA00022729"/>
    </source>
</evidence>
<dbReference type="Proteomes" id="UP000483432">
    <property type="component" value="Unassembled WGS sequence"/>
</dbReference>
<sequence length="470" mass="52696" precursor="true">MPSIKKMGFYGRLLALLLALGLAGCGHPIPPVETSGELRVGTRNSPSTYYITQDGDTAGFEHDLIVAFSQAQNWSLKWTEKKHPEALYGMLEKHQIHLAVAALPQLVVKSRNLIAGPVLFETPVHIVYRSSNKALRNIDDLAGKKVALIIGSGHTAMMMQLKRKHPALSWAALENIWPEELLAQLQAGKYDAVVINGMDFDPMRTFYPVLSIAFDLPENQKIVWALPRNSTLVLRNTLARFIEKSRKDGTLKRMYERYFGHVNQLDSTDILGILQRRPIRLPPLRRHFREAQTLTGIDWRLLAAIGYQESQWNALATSPTGVRGLMMLTGETADRMGINNRLDPRQSILGGARYLAMMKDSLPARIPEPDRTWLALAAYNQGLGHLEDARRITQARGGNPDSWADVKEALPYLSRGTYSKVTKFGYARGFEALQFAENIRSYHDILLRLEPSYNPLFNLGSSEESQAIPG</sequence>
<comment type="similarity">
    <text evidence="7">In the C-terminal section; belongs to the transglycosylase Slt family.</text>
</comment>
<dbReference type="GO" id="GO:0016998">
    <property type="term" value="P:cell wall macromolecule catabolic process"/>
    <property type="evidence" value="ECO:0007669"/>
    <property type="project" value="UniProtKB-UniRule"/>
</dbReference>
<proteinExistence type="inferred from homology"/>
<evidence type="ECO:0000256" key="3">
    <source>
        <dbReference type="ARBA" id="ARBA00023136"/>
    </source>
</evidence>
<keyword evidence="2 7" id="KW-0732">Signal</keyword>
<dbReference type="EMBL" id="JAAFGW010000122">
    <property type="protein sequence ID" value="NDP48494.1"/>
    <property type="molecule type" value="Genomic_DNA"/>
</dbReference>
<dbReference type="CDD" id="cd01009">
    <property type="entry name" value="PBP2_YfhD_N"/>
    <property type="match status" value="1"/>
</dbReference>
<dbReference type="EC" id="4.2.2.n1" evidence="7"/>
<dbReference type="GO" id="GO:0009279">
    <property type="term" value="C:cell outer membrane"/>
    <property type="evidence" value="ECO:0007669"/>
    <property type="project" value="UniProtKB-SubCell"/>
</dbReference>
<dbReference type="Pfam" id="PF01464">
    <property type="entry name" value="SLT"/>
    <property type="match status" value="1"/>
</dbReference>
<dbReference type="HAMAP" id="MF_02016">
    <property type="entry name" value="MltF"/>
    <property type="match status" value="1"/>
</dbReference>
<comment type="function">
    <text evidence="7">Murein-degrading enzyme that degrades murein glycan strands and insoluble, high-molecular weight murein sacculi, with the concomitant formation of a 1,6-anhydromuramoyl product. Lytic transglycosylases (LTs) play an integral role in the metabolism of the peptidoglycan (PG) sacculus. Their lytic action creates space within the PG sacculus to allow for its expansion as well as for the insertion of various structures such as secretion systems and flagella.</text>
</comment>
<dbReference type="SUPFAM" id="SSF53850">
    <property type="entry name" value="Periplasmic binding protein-like II"/>
    <property type="match status" value="1"/>
</dbReference>
<evidence type="ECO:0000256" key="5">
    <source>
        <dbReference type="ARBA" id="ARBA00023239"/>
    </source>
</evidence>
<dbReference type="Pfam" id="PF00497">
    <property type="entry name" value="SBP_bac_3"/>
    <property type="match status" value="1"/>
</dbReference>
<comment type="domain">
    <text evidence="7">The N-terminal domain does not have lytic activity and probably modulates enzymatic activity. The C-terminal domain is the catalytic active domain.</text>
</comment>
<evidence type="ECO:0000313" key="9">
    <source>
        <dbReference type="EMBL" id="NDP48494.1"/>
    </source>
</evidence>
<dbReference type="Gene3D" id="1.10.530.10">
    <property type="match status" value="1"/>
</dbReference>
<organism evidence="9 10">
    <name type="scientific">Sulfuriferula multivorans</name>
    <dbReference type="NCBI Taxonomy" id="1559896"/>
    <lineage>
        <taxon>Bacteria</taxon>
        <taxon>Pseudomonadati</taxon>
        <taxon>Pseudomonadota</taxon>
        <taxon>Betaproteobacteria</taxon>
        <taxon>Nitrosomonadales</taxon>
        <taxon>Sulfuricellaceae</taxon>
        <taxon>Sulfuriferula</taxon>
    </lineage>
</organism>
<comment type="similarity">
    <text evidence="7">In the N-terminal section; belongs to the bacterial solute-binding protein 3 family.</text>
</comment>
<feature type="domain" description="Solute-binding protein family 3/N-terminal" evidence="8">
    <location>
        <begin position="37"/>
        <end position="262"/>
    </location>
</feature>
<evidence type="ECO:0000256" key="6">
    <source>
        <dbReference type="ARBA" id="ARBA00023316"/>
    </source>
</evidence>
<dbReference type="InterPro" id="IPR001638">
    <property type="entry name" value="Solute-binding_3/MltF_N"/>
</dbReference>
<comment type="caution">
    <text evidence="7">Lacks conserved residue(s) required for the propagation of feature annotation.</text>
</comment>
<keyword evidence="4 7" id="KW-0998">Cell outer membrane</keyword>
<dbReference type="GO" id="GO:0008933">
    <property type="term" value="F:peptidoglycan lytic transglycosylase activity"/>
    <property type="evidence" value="ECO:0007669"/>
    <property type="project" value="UniProtKB-UniRule"/>
</dbReference>
<dbReference type="SMART" id="SM00062">
    <property type="entry name" value="PBPb"/>
    <property type="match status" value="1"/>
</dbReference>
<comment type="caution">
    <text evidence="9">The sequence shown here is derived from an EMBL/GenBank/DDBJ whole genome shotgun (WGS) entry which is preliminary data.</text>
</comment>
<evidence type="ECO:0000256" key="1">
    <source>
        <dbReference type="ARBA" id="ARBA00007734"/>
    </source>
</evidence>
<dbReference type="PANTHER" id="PTHR35936:SF32">
    <property type="entry name" value="MEMBRANE-BOUND LYTIC MUREIN TRANSGLYCOSYLASE F"/>
    <property type="match status" value="1"/>
</dbReference>
<evidence type="ECO:0000313" key="10">
    <source>
        <dbReference type="Proteomes" id="UP000483432"/>
    </source>
</evidence>
<dbReference type="GO" id="GO:0009253">
    <property type="term" value="P:peptidoglycan catabolic process"/>
    <property type="evidence" value="ECO:0007669"/>
    <property type="project" value="TreeGrafter"/>
</dbReference>
<keyword evidence="6 7" id="KW-0961">Cell wall biogenesis/degradation</keyword>
<evidence type="ECO:0000259" key="8">
    <source>
        <dbReference type="SMART" id="SM00062"/>
    </source>
</evidence>
<keyword evidence="3 7" id="KW-0472">Membrane</keyword>
<keyword evidence="5 7" id="KW-0456">Lyase</keyword>
<name>A0A7C9KAK1_9PROT</name>
<dbReference type="NCBIfam" id="NF008112">
    <property type="entry name" value="PRK10859.1"/>
    <property type="match status" value="1"/>
</dbReference>
<feature type="chain" id="PRO_5029073348" description="Membrane-bound lytic murein transglycosylase F" evidence="7">
    <location>
        <begin position="29"/>
        <end position="470"/>
    </location>
</feature>
<dbReference type="PANTHER" id="PTHR35936">
    <property type="entry name" value="MEMBRANE-BOUND LYTIC MUREIN TRANSGLYCOSYLASE F"/>
    <property type="match status" value="1"/>
</dbReference>
<dbReference type="InterPro" id="IPR008258">
    <property type="entry name" value="Transglycosylase_SLT_dom_1"/>
</dbReference>
<dbReference type="AlphaFoldDB" id="A0A7C9KAK1"/>
<dbReference type="InterPro" id="IPR023703">
    <property type="entry name" value="MltF"/>
</dbReference>
<comment type="catalytic activity">
    <reaction evidence="7">
        <text>Exolytic cleavage of the (1-&gt;4)-beta-glycosidic linkage between N-acetylmuramic acid (MurNAc) and N-acetylglucosamine (GlcNAc) residues in peptidoglycan, from either the reducing or the non-reducing ends of the peptidoglycan chains, with concomitant formation of a 1,6-anhydrobond in the MurNAc residue.</text>
        <dbReference type="EC" id="4.2.2.n1"/>
    </reaction>
</comment>
<dbReference type="InterPro" id="IPR000189">
    <property type="entry name" value="Transglyc_AS"/>
</dbReference>
<dbReference type="SUPFAM" id="SSF53955">
    <property type="entry name" value="Lysozyme-like"/>
    <property type="match status" value="1"/>
</dbReference>
<comment type="subcellular location">
    <subcellularLocation>
        <location evidence="7">Cell outer membrane</location>
        <topology evidence="7">Peripheral membrane protein</topology>
    </subcellularLocation>
    <text evidence="7">Attached to the inner leaflet of the outer membrane.</text>
</comment>